<name>A0A8H3YVB2_VENIN</name>
<evidence type="ECO:0000313" key="3">
    <source>
        <dbReference type="Proteomes" id="UP000447873"/>
    </source>
</evidence>
<protein>
    <submittedName>
        <fullName evidence="2">Uncharacterized protein</fullName>
    </submittedName>
</protein>
<dbReference type="AlphaFoldDB" id="A0A8H3YVB2"/>
<evidence type="ECO:0000256" key="1">
    <source>
        <dbReference type="SAM" id="MobiDB-lite"/>
    </source>
</evidence>
<gene>
    <name evidence="2" type="ORF">EG328_003414</name>
</gene>
<accession>A0A8H3YVB2</accession>
<proteinExistence type="predicted"/>
<comment type="caution">
    <text evidence="2">The sequence shown here is derived from an EMBL/GenBank/DDBJ whole genome shotgun (WGS) entry which is preliminary data.</text>
</comment>
<reference evidence="2 3" key="1">
    <citation type="submission" date="2018-12" db="EMBL/GenBank/DDBJ databases">
        <title>Venturia inaequalis Genome Resource.</title>
        <authorList>
            <person name="Lichtner F.J."/>
        </authorList>
    </citation>
    <scope>NUCLEOTIDE SEQUENCE [LARGE SCALE GENOMIC DNA]</scope>
    <source>
        <strain evidence="2 3">120213</strain>
    </source>
</reference>
<organism evidence="2 3">
    <name type="scientific">Venturia inaequalis</name>
    <name type="common">Apple scab fungus</name>
    <dbReference type="NCBI Taxonomy" id="5025"/>
    <lineage>
        <taxon>Eukaryota</taxon>
        <taxon>Fungi</taxon>
        <taxon>Dikarya</taxon>
        <taxon>Ascomycota</taxon>
        <taxon>Pezizomycotina</taxon>
        <taxon>Dothideomycetes</taxon>
        <taxon>Pleosporomycetidae</taxon>
        <taxon>Venturiales</taxon>
        <taxon>Venturiaceae</taxon>
        <taxon>Venturia</taxon>
    </lineage>
</organism>
<feature type="region of interest" description="Disordered" evidence="1">
    <location>
        <begin position="69"/>
        <end position="91"/>
    </location>
</feature>
<evidence type="ECO:0000313" key="2">
    <source>
        <dbReference type="EMBL" id="KAE9975190.1"/>
    </source>
</evidence>
<sequence>MLNLTSTLSSSPLVSRVYQSLLLLSTTSCGHMIMLISSPSKAGDYQEPVQTHANRFQHRAVVVKEELNAGNNSTPESPTRPPKEQPPIHDGSQEVAAEIYSQHDAPPNSAATNADQARLVSPSAHIRTGQETQVVQIEHGDDSWTVIEDLSQRDGDIIFESTKTKKRIVFPKTGEAAFQEYDARYPEFAGLQLANIGLATQDLLANRMLTDGEPDERRVRFTLPPTGSAPPPKTGYVPPEWTSFLGTVEAIDTAPVFDYGHTKTYHPVQDFPEIKAYNQKRFEGKVGGFMPAVRKILTKNEADEDLPPTDYIEVISFGDVEAKDPFIIQTWHRTIHMKNNSIERVVYGHSYPSFPRSKPQQSAEEFYRALFRFGDYWNVKLSDMAHVVLPNPSWENMVKFAFATELMVRPGGKYPKYGAVDRDYAGSEYDGFQDIFTSSLSANLEWGRFAHAWDVIDNYLSLFVSSDGSINMRGPEVGQFGLTLSLLAKYARYSGELDLLLKNKEKIVGLAKVLTGLHDESLRLNSSQPGYGLLHGWSESDAALGSKPDTYWQPYYSNTALAIRGFRDISSLTIFSEYAFDWTKRAEALTARLAESITASITTRPGATKNATSLTYVPVLPGTNQTFRESMASEKTDSPQAWPHRLYTELLHSAVLPLNISNLVIDTMRNFGATSMGVVANVDTLSPTGRDILGFISYGYAYSLLLNDRIDEFILFLYTHRYHVHTRGAWKAGEVTEINGGSHNFCIPSQLTIPSILRWALVLEHPDEDTLFLGRGIPRAWLATGKEISILQAPTRWGKVEFTIQVAGEGVNLGAGVKVRARVVFGMGFPGVVEFKLRMPKGVVLKKVTVNGREMNIGEEENVVVVLNERESPIIVEGF</sequence>
<dbReference type="Proteomes" id="UP000447873">
    <property type="component" value="Unassembled WGS sequence"/>
</dbReference>
<dbReference type="EMBL" id="WNWS01000200">
    <property type="protein sequence ID" value="KAE9975190.1"/>
    <property type="molecule type" value="Genomic_DNA"/>
</dbReference>